<organism evidence="1">
    <name type="scientific">Mytilinidion resinicola</name>
    <dbReference type="NCBI Taxonomy" id="574789"/>
    <lineage>
        <taxon>Eukaryota</taxon>
        <taxon>Fungi</taxon>
        <taxon>Dikarya</taxon>
        <taxon>Ascomycota</taxon>
        <taxon>Pezizomycotina</taxon>
        <taxon>Dothideomycetes</taxon>
        <taxon>Pleosporomycetidae</taxon>
        <taxon>Mytilinidiales</taxon>
        <taxon>Mytilinidiaceae</taxon>
        <taxon>Mytilinidion</taxon>
    </lineage>
</organism>
<dbReference type="EMBL" id="MU003723">
    <property type="protein sequence ID" value="KAF2802489.1"/>
    <property type="molecule type" value="Genomic_DNA"/>
</dbReference>
<evidence type="ECO:0000313" key="1">
    <source>
        <dbReference type="EMBL" id="KAF2802489.1"/>
    </source>
</evidence>
<protein>
    <submittedName>
        <fullName evidence="1 3">Uncharacterized protein</fullName>
    </submittedName>
</protein>
<name>A0A6A6Y1H4_9PEZI</name>
<accession>A0A6A6Y1H4</accession>
<dbReference type="InterPro" id="IPR043136">
    <property type="entry name" value="B30.2/SPRY_sf"/>
</dbReference>
<reference evidence="1 3" key="1">
    <citation type="journal article" date="2020" name="Stud. Mycol.">
        <title>101 Dothideomycetes genomes: a test case for predicting lifestyles and emergence of pathogens.</title>
        <authorList>
            <person name="Haridas S."/>
            <person name="Albert R."/>
            <person name="Binder M."/>
            <person name="Bloem J."/>
            <person name="Labutti K."/>
            <person name="Salamov A."/>
            <person name="Andreopoulos B."/>
            <person name="Baker S."/>
            <person name="Barry K."/>
            <person name="Bills G."/>
            <person name="Bluhm B."/>
            <person name="Cannon C."/>
            <person name="Castanera R."/>
            <person name="Culley D."/>
            <person name="Daum C."/>
            <person name="Ezra D."/>
            <person name="Gonzalez J."/>
            <person name="Henrissat B."/>
            <person name="Kuo A."/>
            <person name="Liang C."/>
            <person name="Lipzen A."/>
            <person name="Lutzoni F."/>
            <person name="Magnuson J."/>
            <person name="Mondo S."/>
            <person name="Nolan M."/>
            <person name="Ohm R."/>
            <person name="Pangilinan J."/>
            <person name="Park H.-J."/>
            <person name="Ramirez L."/>
            <person name="Alfaro M."/>
            <person name="Sun H."/>
            <person name="Tritt A."/>
            <person name="Yoshinaga Y."/>
            <person name="Zwiers L.-H."/>
            <person name="Turgeon B."/>
            <person name="Goodwin S."/>
            <person name="Spatafora J."/>
            <person name="Crous P."/>
            <person name="Grigoriev I."/>
        </authorList>
    </citation>
    <scope>NUCLEOTIDE SEQUENCE</scope>
    <source>
        <strain evidence="1 3">CBS 304.34</strain>
    </source>
</reference>
<reference evidence="3" key="2">
    <citation type="submission" date="2020-04" db="EMBL/GenBank/DDBJ databases">
        <authorList>
            <consortium name="NCBI Genome Project"/>
        </authorList>
    </citation>
    <scope>NUCLEOTIDE SEQUENCE</scope>
    <source>
        <strain evidence="3">CBS 304.34</strain>
    </source>
</reference>
<sequence length="280" mass="31399">MDVDHESDSDDPSLFQRIRLLEPKGIAWTALHGIVNIQKNGIEALNMYPVHLEVEGRCGENVSPLLSWGAVQTSNPLPLFSNDSMSYFEVLLGALDKCACHNQGQTLEDVKVAVGYCIDLRNPECLIRAMVEVLERVQLDDGKVNPIINNWGHLEFVDSLGSWVPGDLIGCLLDPIRGQCIFSRQTPEARQQRHFGLLTAASSHTKYRPFSAESWRPTVFFGPGSSVVANFGQRPFQFNLNNYIEGIEFGPKRVPSRPLIDLHRPLAGAKIDIHKNRRMR</sequence>
<dbReference type="RefSeq" id="XP_033569453.1">
    <property type="nucleotide sequence ID" value="XM_033713286.1"/>
</dbReference>
<dbReference type="Gene3D" id="2.60.120.920">
    <property type="match status" value="1"/>
</dbReference>
<dbReference type="GeneID" id="54454179"/>
<dbReference type="Proteomes" id="UP000504636">
    <property type="component" value="Unplaced"/>
</dbReference>
<evidence type="ECO:0000313" key="2">
    <source>
        <dbReference type="Proteomes" id="UP000504636"/>
    </source>
</evidence>
<reference evidence="3" key="3">
    <citation type="submission" date="2025-04" db="UniProtKB">
        <authorList>
            <consortium name="RefSeq"/>
        </authorList>
    </citation>
    <scope>IDENTIFICATION</scope>
    <source>
        <strain evidence="3">CBS 304.34</strain>
    </source>
</reference>
<dbReference type="AlphaFoldDB" id="A0A6A6Y1H4"/>
<proteinExistence type="predicted"/>
<gene>
    <name evidence="1 3" type="ORF">BDZ99DRAFT_204513</name>
</gene>
<keyword evidence="2" id="KW-1185">Reference proteome</keyword>
<evidence type="ECO:0000313" key="3">
    <source>
        <dbReference type="RefSeq" id="XP_033569453.1"/>
    </source>
</evidence>